<dbReference type="OrthoDB" id="8446405at2"/>
<reference evidence="1 2" key="1">
    <citation type="submission" date="2020-08" db="EMBL/GenBank/DDBJ databases">
        <title>Genome sequence of Rhodobacteraceae bacterium Lw-13e.</title>
        <authorList>
            <person name="Poehlein A."/>
            <person name="Wolter L."/>
            <person name="Daniel R."/>
            <person name="Brinkhoff T."/>
        </authorList>
    </citation>
    <scope>NUCLEOTIDE SEQUENCE [LARGE SCALE GENOMIC DNA]</scope>
    <source>
        <strain evidence="1 2">Lw-13e</strain>
    </source>
</reference>
<dbReference type="EMBL" id="CP060436">
    <property type="protein sequence ID" value="QPM90243.1"/>
    <property type="molecule type" value="Genomic_DNA"/>
</dbReference>
<proteinExistence type="predicted"/>
<evidence type="ECO:0000313" key="2">
    <source>
        <dbReference type="Proteomes" id="UP000283786"/>
    </source>
</evidence>
<protein>
    <submittedName>
        <fullName evidence="1">Uncharacterized protein</fullName>
    </submittedName>
</protein>
<accession>A0A418SHX3</accession>
<evidence type="ECO:0000313" key="1">
    <source>
        <dbReference type="EMBL" id="QPM90243.1"/>
    </source>
</evidence>
<dbReference type="Proteomes" id="UP000283786">
    <property type="component" value="Chromosome"/>
</dbReference>
<dbReference type="KEGG" id="palw:PSAL_014780"/>
<name>A0A418SHX3_9RHOB</name>
<keyword evidence="2" id="KW-1185">Reference proteome</keyword>
<organism evidence="1 2">
    <name type="scientific">Pseudooceanicola algae</name>
    <dbReference type="NCBI Taxonomy" id="1537215"/>
    <lineage>
        <taxon>Bacteria</taxon>
        <taxon>Pseudomonadati</taxon>
        <taxon>Pseudomonadota</taxon>
        <taxon>Alphaproteobacteria</taxon>
        <taxon>Rhodobacterales</taxon>
        <taxon>Paracoccaceae</taxon>
        <taxon>Pseudooceanicola</taxon>
    </lineage>
</organism>
<dbReference type="AlphaFoldDB" id="A0A418SHX3"/>
<gene>
    <name evidence="1" type="ORF">PSAL_014780</name>
</gene>
<sequence>MPGSEPLGRQQIFRDLLIEEDEFSRCVSLVDDPVFWVRVRKPTKGEWRVTDLNPGAASVLETGLALRALLENAPRPPSMLICDVLPDWREDAVPALGMERRLTATREILAVALGIPGDDLKTELREVAGRLNLRVAVPAPHMLH</sequence>